<reference evidence="1 2" key="1">
    <citation type="submission" date="2024-11" db="EMBL/GenBank/DDBJ databases">
        <title>The Natural Products Discovery Center: Release of the First 8490 Sequenced Strains for Exploring Actinobacteria Biosynthetic Diversity.</title>
        <authorList>
            <person name="Kalkreuter E."/>
            <person name="Kautsar S.A."/>
            <person name="Yang D."/>
            <person name="Bader C.D."/>
            <person name="Teijaro C.N."/>
            <person name="Fluegel L."/>
            <person name="Davis C.M."/>
            <person name="Simpson J.R."/>
            <person name="Lauterbach L."/>
            <person name="Steele A.D."/>
            <person name="Gui C."/>
            <person name="Meng S."/>
            <person name="Li G."/>
            <person name="Viehrig K."/>
            <person name="Ye F."/>
            <person name="Su P."/>
            <person name="Kiefer A.F."/>
            <person name="Nichols A."/>
            <person name="Cepeda A.J."/>
            <person name="Yan W."/>
            <person name="Fan B."/>
            <person name="Jiang Y."/>
            <person name="Adhikari A."/>
            <person name="Zheng C.-J."/>
            <person name="Schuster L."/>
            <person name="Cowan T.M."/>
            <person name="Smanski M.J."/>
            <person name="Chevrette M.G."/>
            <person name="De Carvalho L.P.S."/>
            <person name="Shen B."/>
        </authorList>
    </citation>
    <scope>NUCLEOTIDE SEQUENCE [LARGE SCALE GENOMIC DNA]</scope>
    <source>
        <strain evidence="1 2">NPDC077433</strain>
    </source>
</reference>
<protein>
    <submittedName>
        <fullName evidence="1">DUF3987 domain-containing protein</fullName>
    </submittedName>
</protein>
<keyword evidence="2" id="KW-1185">Reference proteome</keyword>
<proteinExistence type="predicted"/>
<gene>
    <name evidence="1" type="ORF">ACI2I3_10870</name>
</gene>
<dbReference type="Pfam" id="PF13148">
    <property type="entry name" value="DUF3987"/>
    <property type="match status" value="1"/>
</dbReference>
<dbReference type="Proteomes" id="UP001620234">
    <property type="component" value="Unassembled WGS sequence"/>
</dbReference>
<comment type="caution">
    <text evidence="1">The sequence shown here is derived from an EMBL/GenBank/DDBJ whole genome shotgun (WGS) entry which is preliminary data.</text>
</comment>
<dbReference type="EMBL" id="JBJDPD010000023">
    <property type="protein sequence ID" value="MFK4001838.1"/>
    <property type="molecule type" value="Genomic_DNA"/>
</dbReference>
<organism evidence="1 2">
    <name type="scientific">Psychrobacter namhaensis</name>
    <dbReference type="NCBI Taxonomy" id="292734"/>
    <lineage>
        <taxon>Bacteria</taxon>
        <taxon>Pseudomonadati</taxon>
        <taxon>Pseudomonadota</taxon>
        <taxon>Gammaproteobacteria</taxon>
        <taxon>Moraxellales</taxon>
        <taxon>Moraxellaceae</taxon>
        <taxon>Psychrobacter</taxon>
    </lineage>
</organism>
<sequence>MTTTSTNTHEKAHTFSAGFEMISRFDAATRQGLADDNALLNLYNLCEQLGIQDKLLCIDDNITITTGFDTGTIAPTAGTIGLVLSSNQDDPVTLASVTPNSNQKPLIIDRMQPSALIIGTLDSGNEVIAIDNPLEDVIKLAHYFIADNVTLLVSLDKLLFNSMVSHFAEVYPVTIFTTLDQKDKVCKPFKGENVKAIVTSDRNVLEHLEYGNLSYRDILALDDTAILDLQAEIWGEPEPLANSPNKPTPYPIDAFTGLLQHVVKAVAHYTQAPTAIAGQCVLGALAHMGQRFIDAPMGHGHMPTSLILITEGESGSGKSQAMGLTHFKIREYEKQLYADYLIELSSWENDKTSLKGKELADFLESNPKPQNPKTMFKEATIEPILDKFIDGSISNASWTTDEAAQFFNGHTMKGDTAGNALSSLTTLYSDGEVSRLRSQKSAYATPHTDAYNVRMTLLLQGQRVILEPALADPVMNGQGFLARALIACPEDLRGQRVWNDEQRNNDSPYDNPYLIEYWSRCQSLLDPLPANLPSDSIGAPKRIKMQWADKQTRQVFSDFKQAIEDRQAQGQPLEYLKAYASRMAENASRIASLMAFFDGRNTITTDDIKRAFMLVEYSTSERLRYLDATPTGEQNDSEKLSSWLVDKVRGKNPPILNKSFVSQNAPNSIRGKKLNGLLDDLESMGHVRLESEGRRRLVCINPKLINE</sequence>
<name>A0ABW8LAS3_9GAMM</name>
<dbReference type="RefSeq" id="WP_114700857.1">
    <property type="nucleotide sequence ID" value="NZ_JBJDPD010000023.1"/>
</dbReference>
<dbReference type="InterPro" id="IPR025048">
    <property type="entry name" value="DUF3987"/>
</dbReference>
<evidence type="ECO:0000313" key="2">
    <source>
        <dbReference type="Proteomes" id="UP001620234"/>
    </source>
</evidence>
<accession>A0ABW8LAS3</accession>
<evidence type="ECO:0000313" key="1">
    <source>
        <dbReference type="EMBL" id="MFK4001838.1"/>
    </source>
</evidence>